<organism evidence="1 2">
    <name type="scientific">Neisseria subflava NJ9703</name>
    <dbReference type="NCBI Taxonomy" id="546268"/>
    <lineage>
        <taxon>Bacteria</taxon>
        <taxon>Pseudomonadati</taxon>
        <taxon>Pseudomonadota</taxon>
        <taxon>Betaproteobacteria</taxon>
        <taxon>Neisseriales</taxon>
        <taxon>Neisseriaceae</taxon>
        <taxon>Neisseria</taxon>
    </lineage>
</organism>
<evidence type="ECO:0000313" key="1">
    <source>
        <dbReference type="EMBL" id="EFC52175.1"/>
    </source>
</evidence>
<proteinExistence type="predicted"/>
<accession>A0A9W5MZG0</accession>
<reference evidence="1 2" key="1">
    <citation type="submission" date="2010-01" db="EMBL/GenBank/DDBJ databases">
        <authorList>
            <person name="Weinstock G."/>
            <person name="Sodergren E."/>
            <person name="Clifton S."/>
            <person name="Fulton L."/>
            <person name="Fulton B."/>
            <person name="Courtney L."/>
            <person name="Fronick C."/>
            <person name="Harrison M."/>
            <person name="Strong C."/>
            <person name="Farmer C."/>
            <person name="Delahaunty K."/>
            <person name="Markovic C."/>
            <person name="Hall O."/>
            <person name="Minx P."/>
            <person name="Tomlinson C."/>
            <person name="Mitreva M."/>
            <person name="Nelson J."/>
            <person name="Hou S."/>
            <person name="Wollam A."/>
            <person name="Pepin K.H."/>
            <person name="Johnson M."/>
            <person name="Bhonagiri V."/>
            <person name="Nash W.E."/>
            <person name="Warren W."/>
            <person name="Chinwalla A."/>
            <person name="Mardis E.R."/>
            <person name="Wilson R.K."/>
        </authorList>
    </citation>
    <scope>NUCLEOTIDE SEQUENCE [LARGE SCALE GENOMIC DNA]</scope>
    <source>
        <strain evidence="1 2">NJ9703</strain>
    </source>
</reference>
<protein>
    <submittedName>
        <fullName evidence="1">Uncharacterized protein</fullName>
    </submittedName>
</protein>
<dbReference type="EMBL" id="ACEO02000005">
    <property type="protein sequence ID" value="EFC52175.1"/>
    <property type="molecule type" value="Genomic_DNA"/>
</dbReference>
<evidence type="ECO:0000313" key="2">
    <source>
        <dbReference type="Proteomes" id="UP000004621"/>
    </source>
</evidence>
<dbReference type="RefSeq" id="WP_004519914.1">
    <property type="nucleotide sequence ID" value="NZ_ACEO02000005.1"/>
</dbReference>
<name>A0A9W5MZG0_NEISU</name>
<sequence length="56" mass="6296">MSRMLAQNLLIVLLPHLFKATQSALNKACQSCEIITPTAFKIYTQSLWINLLISFG</sequence>
<dbReference type="Proteomes" id="UP000004621">
    <property type="component" value="Unassembled WGS sequence"/>
</dbReference>
<gene>
    <name evidence="1" type="ORF">NEISUBOT_04277</name>
</gene>
<comment type="caution">
    <text evidence="1">The sequence shown here is derived from an EMBL/GenBank/DDBJ whole genome shotgun (WGS) entry which is preliminary data.</text>
</comment>
<dbReference type="AlphaFoldDB" id="A0A9W5MZG0"/>